<evidence type="ECO:0000256" key="1">
    <source>
        <dbReference type="SAM" id="MobiDB-lite"/>
    </source>
</evidence>
<feature type="region of interest" description="Disordered" evidence="1">
    <location>
        <begin position="50"/>
        <end position="78"/>
    </location>
</feature>
<protein>
    <submittedName>
        <fullName evidence="2">Uncharacterized protein</fullName>
    </submittedName>
</protein>
<evidence type="ECO:0000313" key="3">
    <source>
        <dbReference type="Proteomes" id="UP000695562"/>
    </source>
</evidence>
<feature type="region of interest" description="Disordered" evidence="1">
    <location>
        <begin position="185"/>
        <end position="219"/>
    </location>
</feature>
<dbReference type="OrthoDB" id="10477493at2759"/>
<evidence type="ECO:0000313" key="2">
    <source>
        <dbReference type="EMBL" id="KAF2076715.1"/>
    </source>
</evidence>
<comment type="caution">
    <text evidence="2">The sequence shown here is derived from an EMBL/GenBank/DDBJ whole genome shotgun (WGS) entry which is preliminary data.</text>
</comment>
<feature type="compositionally biased region" description="Polar residues" evidence="1">
    <location>
        <begin position="197"/>
        <end position="219"/>
    </location>
</feature>
<dbReference type="AlphaFoldDB" id="A0A8J4Q070"/>
<reference evidence="2" key="1">
    <citation type="submission" date="2020-01" db="EMBL/GenBank/DDBJ databases">
        <title>Development of genomics and gene disruption for Polysphondylium violaceum indicates a role for the polyketide synthase stlB in stalk morphogenesis.</title>
        <authorList>
            <person name="Narita B."/>
            <person name="Kawabe Y."/>
            <person name="Kin K."/>
            <person name="Saito T."/>
            <person name="Gibbs R."/>
            <person name="Kuspa A."/>
            <person name="Muzny D."/>
            <person name="Queller D."/>
            <person name="Richards S."/>
            <person name="Strassman J."/>
            <person name="Sucgang R."/>
            <person name="Worley K."/>
            <person name="Schaap P."/>
        </authorList>
    </citation>
    <scope>NUCLEOTIDE SEQUENCE</scope>
    <source>
        <strain evidence="2">QSvi11</strain>
    </source>
</reference>
<sequence length="219" mass="25369">MWITEFEKRGVQYMKGAFFLWRPILRNNYFLLQKQNTKFLLSHSIRISDGNSSSGRGGGADNNRSINKEQEQSTSIHNQINRVDQHYTDYTEKHERWVDFKLKVWKKIYDYLPESWKLAPNETFRIVSIVDPFNPKQIATAAIQTDIESHWVSINNDIFDRIKKIPDSNEKERIINVYLDSKHSDVVGDQPPPSIVSLANENKSTNSNSNGGDPNITQL</sequence>
<dbReference type="EMBL" id="AJWJ01000051">
    <property type="protein sequence ID" value="KAF2076715.1"/>
    <property type="molecule type" value="Genomic_DNA"/>
</dbReference>
<proteinExistence type="predicted"/>
<accession>A0A8J4Q070</accession>
<name>A0A8J4Q070_9MYCE</name>
<dbReference type="Proteomes" id="UP000695562">
    <property type="component" value="Unassembled WGS sequence"/>
</dbReference>
<gene>
    <name evidence="2" type="ORF">CYY_001972</name>
</gene>
<keyword evidence="3" id="KW-1185">Reference proteome</keyword>
<organism evidence="2 3">
    <name type="scientific">Polysphondylium violaceum</name>
    <dbReference type="NCBI Taxonomy" id="133409"/>
    <lineage>
        <taxon>Eukaryota</taxon>
        <taxon>Amoebozoa</taxon>
        <taxon>Evosea</taxon>
        <taxon>Eumycetozoa</taxon>
        <taxon>Dictyostelia</taxon>
        <taxon>Dictyosteliales</taxon>
        <taxon>Dictyosteliaceae</taxon>
        <taxon>Polysphondylium</taxon>
    </lineage>
</organism>